<proteinExistence type="predicted"/>
<keyword evidence="2 4" id="KW-1133">Transmembrane helix</keyword>
<evidence type="ECO:0000256" key="1">
    <source>
        <dbReference type="ARBA" id="ARBA00022692"/>
    </source>
</evidence>
<feature type="transmembrane region" description="Helical" evidence="4">
    <location>
        <begin position="47"/>
        <end position="67"/>
    </location>
</feature>
<evidence type="ECO:0000313" key="7">
    <source>
        <dbReference type="Proteomes" id="UP000026249"/>
    </source>
</evidence>
<evidence type="ECO:0000259" key="5">
    <source>
        <dbReference type="PROSITE" id="PS51503"/>
    </source>
</evidence>
<dbReference type="NCBIfam" id="NF033233">
    <property type="entry name" value="twin_helix"/>
    <property type="match status" value="1"/>
</dbReference>
<dbReference type="PROSITE" id="PS51503">
    <property type="entry name" value="HIG1"/>
    <property type="match status" value="1"/>
</dbReference>
<sequence length="69" mass="7373">MLNDPLFIIAALACLLVLVVLIIGVSAFAKGGEFNRKHGNRMMRYRIYAQAAAIVLILAFVLLRGGAGG</sequence>
<feature type="transmembrane region" description="Helical" evidence="4">
    <location>
        <begin position="6"/>
        <end position="27"/>
    </location>
</feature>
<keyword evidence="7" id="KW-1185">Reference proteome</keyword>
<keyword evidence="3 4" id="KW-0472">Membrane</keyword>
<dbReference type="Gene3D" id="6.10.140.1320">
    <property type="match status" value="1"/>
</dbReference>
<evidence type="ECO:0000313" key="6">
    <source>
        <dbReference type="EMBL" id="KAJ53950.1"/>
    </source>
</evidence>
<evidence type="ECO:0000256" key="2">
    <source>
        <dbReference type="ARBA" id="ARBA00022989"/>
    </source>
</evidence>
<dbReference type="RefSeq" id="WP_035263015.1">
    <property type="nucleotide sequence ID" value="NZ_JFKE01000016.1"/>
</dbReference>
<evidence type="ECO:0000256" key="4">
    <source>
        <dbReference type="SAM" id="Phobius"/>
    </source>
</evidence>
<reference evidence="6 7" key="1">
    <citation type="submission" date="2014-03" db="EMBL/GenBank/DDBJ databases">
        <title>Draft Genome Sequence of Actibacterium mucosum KCTC 23349, a Marine Alphaproteobacterium with Complex Ionic Requirements Isolated from Mediterranean Seawater at Malvarrosa Beach, Valencia, Spain.</title>
        <authorList>
            <person name="Arahal D.R."/>
            <person name="Shao Z."/>
            <person name="Lai Q."/>
            <person name="Pujalte M.J."/>
        </authorList>
    </citation>
    <scope>NUCLEOTIDE SEQUENCE [LARGE SCALE GENOMIC DNA]</scope>
    <source>
        <strain evidence="6 7">KCTC 23349</strain>
    </source>
</reference>
<dbReference type="STRING" id="1454373.ACMU_04890"/>
<comment type="caution">
    <text evidence="6">The sequence shown here is derived from an EMBL/GenBank/DDBJ whole genome shotgun (WGS) entry which is preliminary data.</text>
</comment>
<protein>
    <recommendedName>
        <fullName evidence="5">HIG1 domain-containing protein</fullName>
    </recommendedName>
</protein>
<keyword evidence="1 4" id="KW-0812">Transmembrane</keyword>
<dbReference type="AlphaFoldDB" id="A0A037ZGP6"/>
<dbReference type="Pfam" id="PF04588">
    <property type="entry name" value="HIG_1_N"/>
    <property type="match status" value="1"/>
</dbReference>
<feature type="domain" description="HIG1" evidence="5">
    <location>
        <begin position="1"/>
        <end position="69"/>
    </location>
</feature>
<dbReference type="Proteomes" id="UP000026249">
    <property type="component" value="Unassembled WGS sequence"/>
</dbReference>
<name>A0A037ZGP6_9RHOB</name>
<organism evidence="6 7">
    <name type="scientific">Actibacterium mucosum KCTC 23349</name>
    <dbReference type="NCBI Taxonomy" id="1454373"/>
    <lineage>
        <taxon>Bacteria</taxon>
        <taxon>Pseudomonadati</taxon>
        <taxon>Pseudomonadota</taxon>
        <taxon>Alphaproteobacteria</taxon>
        <taxon>Rhodobacterales</taxon>
        <taxon>Roseobacteraceae</taxon>
        <taxon>Actibacterium</taxon>
    </lineage>
</organism>
<dbReference type="InterPro" id="IPR007667">
    <property type="entry name" value="Hypoxia_induced_domain"/>
</dbReference>
<accession>A0A037ZGP6</accession>
<evidence type="ECO:0000256" key="3">
    <source>
        <dbReference type="ARBA" id="ARBA00023136"/>
    </source>
</evidence>
<dbReference type="EMBL" id="JFKE01000016">
    <property type="protein sequence ID" value="KAJ53950.1"/>
    <property type="molecule type" value="Genomic_DNA"/>
</dbReference>
<gene>
    <name evidence="6" type="ORF">ACMU_04890</name>
</gene>